<comment type="similarity">
    <text evidence="2">Belongs to the tetraspanin (TM4SF) family.</text>
</comment>
<dbReference type="InParanoid" id="A0A200QLI3"/>
<evidence type="ECO:0000256" key="3">
    <source>
        <dbReference type="ARBA" id="ARBA00022692"/>
    </source>
</evidence>
<keyword evidence="4 6" id="KW-1133">Transmembrane helix</keyword>
<evidence type="ECO:0000256" key="6">
    <source>
        <dbReference type="SAM" id="Phobius"/>
    </source>
</evidence>
<evidence type="ECO:0000313" key="8">
    <source>
        <dbReference type="Proteomes" id="UP000195402"/>
    </source>
</evidence>
<comment type="caution">
    <text evidence="7">The sequence shown here is derived from an EMBL/GenBank/DDBJ whole genome shotgun (WGS) entry which is preliminary data.</text>
</comment>
<dbReference type="PANTHER" id="PTHR32191">
    <property type="entry name" value="TETRASPANIN-8-RELATED"/>
    <property type="match status" value="1"/>
</dbReference>
<dbReference type="FunCoup" id="A0A200QLI3">
    <property type="interactions" value="278"/>
</dbReference>
<sequence>MHFKGAAQPVPVKTCNESELRQSQNNWSCPPTIIGVGVSMGTKIFRTEPVPKPFTAVLGPHFVDSVNFRSILDLPILDPFNFGSTQRALGWADLVIKLAMDTGTNLRFDLALLNFIALLCSIPIIGSGIWLSSKPDNECIRLFRWPILFLGILILLVSLAGFVGAYWNRPALLACHLFCMAILIVILLFVLVFAFVITKPDGSYQVPGRGYKEYRIDGFSTWLQNYVKNGGHWRKIQNCLSVSNVCSKLGCCKPPTACGFGYVNPTLWVNPANPTADFDCYTWSNDQSQLCYGCNSCKAGLLGNLRMEWRKANVILIVAVVILIWVYVIACCAFKNAQTEDLFNRYKQGWV</sequence>
<dbReference type="EMBL" id="MVGT01001698">
    <property type="protein sequence ID" value="OVA11358.1"/>
    <property type="molecule type" value="Genomic_DNA"/>
</dbReference>
<dbReference type="GO" id="GO:0016020">
    <property type="term" value="C:membrane"/>
    <property type="evidence" value="ECO:0007669"/>
    <property type="project" value="UniProtKB-SubCell"/>
</dbReference>
<keyword evidence="8" id="KW-1185">Reference proteome</keyword>
<evidence type="ECO:0000313" key="7">
    <source>
        <dbReference type="EMBL" id="OVA11358.1"/>
    </source>
</evidence>
<evidence type="ECO:0000256" key="5">
    <source>
        <dbReference type="ARBA" id="ARBA00023136"/>
    </source>
</evidence>
<feature type="transmembrane region" description="Helical" evidence="6">
    <location>
        <begin position="312"/>
        <end position="330"/>
    </location>
</feature>
<organism evidence="7 8">
    <name type="scientific">Macleaya cordata</name>
    <name type="common">Five-seeded plume-poppy</name>
    <name type="synonym">Bocconia cordata</name>
    <dbReference type="NCBI Taxonomy" id="56857"/>
    <lineage>
        <taxon>Eukaryota</taxon>
        <taxon>Viridiplantae</taxon>
        <taxon>Streptophyta</taxon>
        <taxon>Embryophyta</taxon>
        <taxon>Tracheophyta</taxon>
        <taxon>Spermatophyta</taxon>
        <taxon>Magnoliopsida</taxon>
        <taxon>Ranunculales</taxon>
        <taxon>Papaveraceae</taxon>
        <taxon>Papaveroideae</taxon>
        <taxon>Macleaya</taxon>
    </lineage>
</organism>
<feature type="transmembrane region" description="Helical" evidence="6">
    <location>
        <begin position="143"/>
        <end position="165"/>
    </location>
</feature>
<name>A0A200QLI3_MACCD</name>
<reference evidence="7 8" key="1">
    <citation type="journal article" date="2017" name="Mol. Plant">
        <title>The Genome of Medicinal Plant Macleaya cordata Provides New Insights into Benzylisoquinoline Alkaloids Metabolism.</title>
        <authorList>
            <person name="Liu X."/>
            <person name="Liu Y."/>
            <person name="Huang P."/>
            <person name="Ma Y."/>
            <person name="Qing Z."/>
            <person name="Tang Q."/>
            <person name="Cao H."/>
            <person name="Cheng P."/>
            <person name="Zheng Y."/>
            <person name="Yuan Z."/>
            <person name="Zhou Y."/>
            <person name="Liu J."/>
            <person name="Tang Z."/>
            <person name="Zhuo Y."/>
            <person name="Zhang Y."/>
            <person name="Yu L."/>
            <person name="Huang J."/>
            <person name="Yang P."/>
            <person name="Peng Q."/>
            <person name="Zhang J."/>
            <person name="Jiang W."/>
            <person name="Zhang Z."/>
            <person name="Lin K."/>
            <person name="Ro D.K."/>
            <person name="Chen X."/>
            <person name="Xiong X."/>
            <person name="Shang Y."/>
            <person name="Huang S."/>
            <person name="Zeng J."/>
        </authorList>
    </citation>
    <scope>NUCLEOTIDE SEQUENCE [LARGE SCALE GENOMIC DNA]</scope>
    <source>
        <strain evidence="8">cv. BLH2017</strain>
        <tissue evidence="7">Root</tissue>
    </source>
</reference>
<dbReference type="STRING" id="56857.A0A200QLI3"/>
<dbReference type="Pfam" id="PF00335">
    <property type="entry name" value="Tetraspanin"/>
    <property type="match status" value="1"/>
</dbReference>
<accession>A0A200QLI3</accession>
<dbReference type="InterPro" id="IPR018499">
    <property type="entry name" value="Tetraspanin/Peripherin"/>
</dbReference>
<evidence type="ECO:0000256" key="4">
    <source>
        <dbReference type="ARBA" id="ARBA00022989"/>
    </source>
</evidence>
<dbReference type="InterPro" id="IPR044991">
    <property type="entry name" value="TET_plant"/>
</dbReference>
<protein>
    <submittedName>
        <fullName evidence="7">Tetraspanin/Peripherin</fullName>
    </submittedName>
</protein>
<proteinExistence type="inferred from homology"/>
<evidence type="ECO:0000256" key="1">
    <source>
        <dbReference type="ARBA" id="ARBA00004141"/>
    </source>
</evidence>
<evidence type="ECO:0000256" key="2">
    <source>
        <dbReference type="ARBA" id="ARBA00006840"/>
    </source>
</evidence>
<comment type="subcellular location">
    <subcellularLocation>
        <location evidence="1">Membrane</location>
        <topology evidence="1">Multi-pass membrane protein</topology>
    </subcellularLocation>
</comment>
<dbReference type="OrthoDB" id="664300at2759"/>
<keyword evidence="3 6" id="KW-0812">Transmembrane</keyword>
<dbReference type="Proteomes" id="UP000195402">
    <property type="component" value="Unassembled WGS sequence"/>
</dbReference>
<keyword evidence="5 6" id="KW-0472">Membrane</keyword>
<feature type="transmembrane region" description="Helical" evidence="6">
    <location>
        <begin position="171"/>
        <end position="197"/>
    </location>
</feature>
<dbReference type="AlphaFoldDB" id="A0A200QLI3"/>
<feature type="transmembrane region" description="Helical" evidence="6">
    <location>
        <begin position="110"/>
        <end position="131"/>
    </location>
</feature>
<dbReference type="GO" id="GO:0009734">
    <property type="term" value="P:auxin-activated signaling pathway"/>
    <property type="evidence" value="ECO:0007669"/>
    <property type="project" value="InterPro"/>
</dbReference>
<gene>
    <name evidence="7" type="ORF">BVC80_9005g34</name>
</gene>